<reference evidence="1 2" key="1">
    <citation type="submission" date="2016-10" db="EMBL/GenBank/DDBJ databases">
        <authorList>
            <person name="de Groot N.N."/>
        </authorList>
    </citation>
    <scope>NUCLEOTIDE SEQUENCE [LARGE SCALE GENOMIC DNA]</scope>
    <source>
        <strain evidence="1 2">DSM 43941</strain>
    </source>
</reference>
<accession>A0A1H2A0D0</accession>
<dbReference type="EMBL" id="LT629758">
    <property type="protein sequence ID" value="SDT38946.1"/>
    <property type="molecule type" value="Genomic_DNA"/>
</dbReference>
<sequence>MLAELLTEIERQDEGDGREPLVSLELFFEDNDDHGSIGGNLSEHPGVPAFYATLRRVRDRADVTDVLVGISVVPGGGEWPFSDRVQVVTSAPAGDVHAWVAELVPDSVAQKARAVTVWWG</sequence>
<dbReference type="OrthoDB" id="1551075at2"/>
<organism evidence="1 2">
    <name type="scientific">Actinoplanes derwentensis</name>
    <dbReference type="NCBI Taxonomy" id="113562"/>
    <lineage>
        <taxon>Bacteria</taxon>
        <taxon>Bacillati</taxon>
        <taxon>Actinomycetota</taxon>
        <taxon>Actinomycetes</taxon>
        <taxon>Micromonosporales</taxon>
        <taxon>Micromonosporaceae</taxon>
        <taxon>Actinoplanes</taxon>
    </lineage>
</organism>
<dbReference type="Proteomes" id="UP000198688">
    <property type="component" value="Chromosome I"/>
</dbReference>
<evidence type="ECO:0000313" key="1">
    <source>
        <dbReference type="EMBL" id="SDT38946.1"/>
    </source>
</evidence>
<dbReference type="RefSeq" id="WP_092545674.1">
    <property type="nucleotide sequence ID" value="NZ_BOMJ01000010.1"/>
</dbReference>
<gene>
    <name evidence="1" type="ORF">SAMN04489716_3575</name>
</gene>
<proteinExistence type="predicted"/>
<dbReference type="STRING" id="113562.SAMN04489716_3575"/>
<evidence type="ECO:0000313" key="2">
    <source>
        <dbReference type="Proteomes" id="UP000198688"/>
    </source>
</evidence>
<protein>
    <submittedName>
        <fullName evidence="1">Uncharacterized protein</fullName>
    </submittedName>
</protein>
<name>A0A1H2A0D0_9ACTN</name>
<keyword evidence="2" id="KW-1185">Reference proteome</keyword>
<dbReference type="AlphaFoldDB" id="A0A1H2A0D0"/>